<evidence type="ECO:0000313" key="5">
    <source>
        <dbReference type="Proteomes" id="UP000032180"/>
    </source>
</evidence>
<keyword evidence="1" id="KW-0175">Coiled coil</keyword>
<sequence length="1006" mass="114688">MERVDPNFGRFPSRSSPESAHLPNATEIPRQQKARRRLGFVAAETTVLDSEKYHMILSAAVAADATEVAYTRATTSHECSIQNACSIPSFLKDKAAHQNQKEEIDHVRQLDQLLAPFHLFEGGDAKLREWRQTRSTYGKDSPPPPHRCHRLFRIKLTVKRGQALWSHKETPRFCPEREGGFPIRLARLAADGLHLELEEDGGGQVGAISSFRLNPSQSGLSGNGEIVECDSDSPPVRLVVVIRRLPGAGGGDRLALMSNMWTAELRVRLHDKFFVLNPCGSIVTIAFSERWFRIPSNWTEEKLYARAGHDFINITDTLEDLARTLYQMYEQEEQEKIVLREKQEQERRMQEEMDREREELERRPLSYIPLGHGDMRWESPDESMHRRFRLSLGTNGDVIRCDFVEQESCCDMRWRLACYDRFVLPLTTMELQAVGFVEGFSDLEINGFIEQSGKTKNLRPVAMVSMSPHVDQIYSFMFLVDNLAIRLNDGIVLTGWSGIKVGIYCRDDDNSCAFSSSTLAHSWAHQILEWKVDDNSPISCSCLFLQLNRKLRRLNDARIAREEHDLGLSAIFALEAEQDERLLFHQKQQENKDLKLNALSLSGTQSGGGEGEGEYSLLFESPQEFDWVKVSEPYVPKFPTEEEIRKREEWCKERLTLVMEPIIQPVQEPRRGRKYFMCEPGSRSTREAELPLHESFFVLPYNWTLSDKSECFVAIRDLKDGRRNCIFNRDMDHPFTVISHGVLRLPTLSPRRAIESGPEILLEFNLKMKRSGDSIDSCHELIQGVLEHPSIYERDWSRINELSILPSGCHSTPMMRLKLAMISKGVEATVEVQPLSLPPGGIDLRCAARAGWIADDIELFDGKYGGDNTSLQFVVATELHGNMEIHLEGVCNGVSKRWSIGFVPKFHALFSQELVYLMFCGSDEAHEFKGEQIAQQRRRMKQLKLRTCSVEMFGDPTGKETAHKSPRPRINSEYHPCGALGMQQVNNTIIVIISYAQGRVSRSAFH</sequence>
<evidence type="ECO:0000259" key="3">
    <source>
        <dbReference type="Pfam" id="PF20241"/>
    </source>
</evidence>
<dbReference type="EnsemblPlants" id="LPERR05G20930.1">
    <property type="protein sequence ID" value="LPERR05G20930.1"/>
    <property type="gene ID" value="LPERR05G20930"/>
</dbReference>
<dbReference type="PANTHER" id="PTHR33065:SF130">
    <property type="entry name" value="OS05G0554800 PROTEIN"/>
    <property type="match status" value="1"/>
</dbReference>
<dbReference type="Proteomes" id="UP000032180">
    <property type="component" value="Chromosome 5"/>
</dbReference>
<dbReference type="HOGENOM" id="CLU_317219_0_0_1"/>
<protein>
    <recommendedName>
        <fullName evidence="3">DUF6598 domain-containing protein</fullName>
    </recommendedName>
</protein>
<evidence type="ECO:0000256" key="1">
    <source>
        <dbReference type="SAM" id="Coils"/>
    </source>
</evidence>
<dbReference type="AlphaFoldDB" id="A0A0D9WJI4"/>
<dbReference type="Gramene" id="LPERR05G20930.1">
    <property type="protein sequence ID" value="LPERR05G20930.1"/>
    <property type="gene ID" value="LPERR05G20930"/>
</dbReference>
<feature type="region of interest" description="Disordered" evidence="2">
    <location>
        <begin position="1"/>
        <end position="33"/>
    </location>
</feature>
<dbReference type="PANTHER" id="PTHR33065">
    <property type="entry name" value="OS07G0486400 PROTEIN"/>
    <property type="match status" value="1"/>
</dbReference>
<proteinExistence type="predicted"/>
<evidence type="ECO:0000256" key="2">
    <source>
        <dbReference type="SAM" id="MobiDB-lite"/>
    </source>
</evidence>
<accession>A0A0D9WJI4</accession>
<evidence type="ECO:0000313" key="4">
    <source>
        <dbReference type="EnsemblPlants" id="LPERR05G20930.1"/>
    </source>
</evidence>
<dbReference type="InterPro" id="IPR046533">
    <property type="entry name" value="DUF6598"/>
</dbReference>
<dbReference type="Pfam" id="PF20241">
    <property type="entry name" value="DUF6598"/>
    <property type="match status" value="1"/>
</dbReference>
<reference evidence="4" key="3">
    <citation type="submission" date="2015-04" db="UniProtKB">
        <authorList>
            <consortium name="EnsemblPlants"/>
        </authorList>
    </citation>
    <scope>IDENTIFICATION</scope>
</reference>
<name>A0A0D9WJI4_9ORYZ</name>
<organism evidence="4 5">
    <name type="scientific">Leersia perrieri</name>
    <dbReference type="NCBI Taxonomy" id="77586"/>
    <lineage>
        <taxon>Eukaryota</taxon>
        <taxon>Viridiplantae</taxon>
        <taxon>Streptophyta</taxon>
        <taxon>Embryophyta</taxon>
        <taxon>Tracheophyta</taxon>
        <taxon>Spermatophyta</taxon>
        <taxon>Magnoliopsida</taxon>
        <taxon>Liliopsida</taxon>
        <taxon>Poales</taxon>
        <taxon>Poaceae</taxon>
        <taxon>BOP clade</taxon>
        <taxon>Oryzoideae</taxon>
        <taxon>Oryzeae</taxon>
        <taxon>Oryzinae</taxon>
        <taxon>Leersia</taxon>
    </lineage>
</organism>
<keyword evidence="5" id="KW-1185">Reference proteome</keyword>
<reference evidence="4 5" key="1">
    <citation type="submission" date="2012-08" db="EMBL/GenBank/DDBJ databases">
        <title>Oryza genome evolution.</title>
        <authorList>
            <person name="Wing R.A."/>
        </authorList>
    </citation>
    <scope>NUCLEOTIDE SEQUENCE</scope>
</reference>
<reference evidence="5" key="2">
    <citation type="submission" date="2013-12" db="EMBL/GenBank/DDBJ databases">
        <authorList>
            <person name="Yu Y."/>
            <person name="Lee S."/>
            <person name="de Baynast K."/>
            <person name="Wissotski M."/>
            <person name="Liu L."/>
            <person name="Talag J."/>
            <person name="Goicoechea J."/>
            <person name="Angelova A."/>
            <person name="Jetty R."/>
            <person name="Kudrna D."/>
            <person name="Golser W."/>
            <person name="Rivera L."/>
            <person name="Zhang J."/>
            <person name="Wing R."/>
        </authorList>
    </citation>
    <scope>NUCLEOTIDE SEQUENCE</scope>
</reference>
<feature type="domain" description="DUF6598" evidence="3">
    <location>
        <begin position="712"/>
        <end position="903"/>
    </location>
</feature>
<feature type="coiled-coil region" evidence="1">
    <location>
        <begin position="329"/>
        <end position="363"/>
    </location>
</feature>
<dbReference type="eggNOG" id="ENOG502R3RK">
    <property type="taxonomic scope" value="Eukaryota"/>
</dbReference>